<evidence type="ECO:0000256" key="4">
    <source>
        <dbReference type="ARBA" id="ARBA00022723"/>
    </source>
</evidence>
<feature type="transmembrane region" description="Helical" evidence="12">
    <location>
        <begin position="133"/>
        <end position="153"/>
    </location>
</feature>
<feature type="chain" id="PRO_5041720491" description="Phytocyanin domain-containing protein" evidence="13">
    <location>
        <begin position="23"/>
        <end position="157"/>
    </location>
</feature>
<keyword evidence="2" id="KW-0813">Transport</keyword>
<dbReference type="InterPro" id="IPR039391">
    <property type="entry name" value="Phytocyanin-like"/>
</dbReference>
<dbReference type="Pfam" id="PF02298">
    <property type="entry name" value="Cu_bind_like"/>
    <property type="match status" value="1"/>
</dbReference>
<comment type="caution">
    <text evidence="15">The sequence shown here is derived from an EMBL/GenBank/DDBJ whole genome shotgun (WGS) entry which is preliminary data.</text>
</comment>
<evidence type="ECO:0000256" key="2">
    <source>
        <dbReference type="ARBA" id="ARBA00022448"/>
    </source>
</evidence>
<evidence type="ECO:0000256" key="5">
    <source>
        <dbReference type="ARBA" id="ARBA00022729"/>
    </source>
</evidence>
<dbReference type="PANTHER" id="PTHR33021:SF533">
    <property type="entry name" value="PHYTOCYANIN DOMAIN-CONTAINING PROTEIN"/>
    <property type="match status" value="1"/>
</dbReference>
<evidence type="ECO:0000256" key="10">
    <source>
        <dbReference type="ARBA" id="ARBA00023157"/>
    </source>
</evidence>
<feature type="domain" description="Phytocyanin" evidence="14">
    <location>
        <begin position="23"/>
        <end position="122"/>
    </location>
</feature>
<keyword evidence="10" id="KW-1015">Disulfide bond</keyword>
<gene>
    <name evidence="15" type="ORF">TIFTF001_023204</name>
</gene>
<dbReference type="EMBL" id="BTGU01000049">
    <property type="protein sequence ID" value="GMN54058.1"/>
    <property type="molecule type" value="Genomic_DNA"/>
</dbReference>
<evidence type="ECO:0000313" key="16">
    <source>
        <dbReference type="Proteomes" id="UP001187192"/>
    </source>
</evidence>
<keyword evidence="11" id="KW-0325">Glycoprotein</keyword>
<sequence length="157" mass="16705">MASNRFVILGIAVILLPTIAMATEYIVGDDKGWNIGVDYQAWAKDKMFNVGDSLVFQYDASKHNVVKVNGTAFKDCLAPPDAGLLTSGNDTIVLQTAGNKWYLCGKVGHCAKGQKLSISVMDMSAPQPSPSSAARGIVFSGSFQLLASAFVLLKAFV</sequence>
<keyword evidence="4" id="KW-0479">Metal-binding</keyword>
<evidence type="ECO:0000256" key="11">
    <source>
        <dbReference type="ARBA" id="ARBA00023180"/>
    </source>
</evidence>
<evidence type="ECO:0000256" key="1">
    <source>
        <dbReference type="ARBA" id="ARBA00004479"/>
    </source>
</evidence>
<evidence type="ECO:0000313" key="15">
    <source>
        <dbReference type="EMBL" id="GMN54058.1"/>
    </source>
</evidence>
<protein>
    <recommendedName>
        <fullName evidence="14">Phytocyanin domain-containing protein</fullName>
    </recommendedName>
</protein>
<accession>A0AA88AUD3</accession>
<keyword evidence="7 12" id="KW-1133">Transmembrane helix</keyword>
<evidence type="ECO:0000256" key="6">
    <source>
        <dbReference type="ARBA" id="ARBA00022982"/>
    </source>
</evidence>
<keyword evidence="16" id="KW-1185">Reference proteome</keyword>
<evidence type="ECO:0000256" key="9">
    <source>
        <dbReference type="ARBA" id="ARBA00023136"/>
    </source>
</evidence>
<dbReference type="InterPro" id="IPR003245">
    <property type="entry name" value="Phytocyanin_dom"/>
</dbReference>
<organism evidence="15 16">
    <name type="scientific">Ficus carica</name>
    <name type="common">Common fig</name>
    <dbReference type="NCBI Taxonomy" id="3494"/>
    <lineage>
        <taxon>Eukaryota</taxon>
        <taxon>Viridiplantae</taxon>
        <taxon>Streptophyta</taxon>
        <taxon>Embryophyta</taxon>
        <taxon>Tracheophyta</taxon>
        <taxon>Spermatophyta</taxon>
        <taxon>Magnoliopsida</taxon>
        <taxon>eudicotyledons</taxon>
        <taxon>Gunneridae</taxon>
        <taxon>Pentapetalae</taxon>
        <taxon>rosids</taxon>
        <taxon>fabids</taxon>
        <taxon>Rosales</taxon>
        <taxon>Moraceae</taxon>
        <taxon>Ficeae</taxon>
        <taxon>Ficus</taxon>
    </lineage>
</organism>
<dbReference type="Gene3D" id="2.60.40.420">
    <property type="entry name" value="Cupredoxins - blue copper proteins"/>
    <property type="match status" value="1"/>
</dbReference>
<dbReference type="PANTHER" id="PTHR33021">
    <property type="entry name" value="BLUE COPPER PROTEIN"/>
    <property type="match status" value="1"/>
</dbReference>
<evidence type="ECO:0000256" key="13">
    <source>
        <dbReference type="SAM" id="SignalP"/>
    </source>
</evidence>
<dbReference type="InterPro" id="IPR008972">
    <property type="entry name" value="Cupredoxin"/>
</dbReference>
<evidence type="ECO:0000259" key="14">
    <source>
        <dbReference type="PROSITE" id="PS51485"/>
    </source>
</evidence>
<keyword evidence="5 13" id="KW-0732">Signal</keyword>
<dbReference type="GO" id="GO:0046872">
    <property type="term" value="F:metal ion binding"/>
    <property type="evidence" value="ECO:0007669"/>
    <property type="project" value="UniProtKB-KW"/>
</dbReference>
<dbReference type="PROSITE" id="PS51485">
    <property type="entry name" value="PHYTOCYANIN"/>
    <property type="match status" value="1"/>
</dbReference>
<feature type="signal peptide" evidence="13">
    <location>
        <begin position="1"/>
        <end position="22"/>
    </location>
</feature>
<evidence type="ECO:0000256" key="8">
    <source>
        <dbReference type="ARBA" id="ARBA00023008"/>
    </source>
</evidence>
<keyword evidence="8" id="KW-0186">Copper</keyword>
<evidence type="ECO:0000256" key="7">
    <source>
        <dbReference type="ARBA" id="ARBA00022989"/>
    </source>
</evidence>
<dbReference type="AlphaFoldDB" id="A0AA88AUD3"/>
<dbReference type="SUPFAM" id="SSF49503">
    <property type="entry name" value="Cupredoxins"/>
    <property type="match status" value="1"/>
</dbReference>
<keyword evidence="3 12" id="KW-0812">Transmembrane</keyword>
<name>A0AA88AUD3_FICCA</name>
<dbReference type="Proteomes" id="UP001187192">
    <property type="component" value="Unassembled WGS sequence"/>
</dbReference>
<keyword evidence="6" id="KW-0249">Electron transport</keyword>
<dbReference type="CDD" id="cd04216">
    <property type="entry name" value="Phytocyanin"/>
    <property type="match status" value="1"/>
</dbReference>
<evidence type="ECO:0000256" key="12">
    <source>
        <dbReference type="SAM" id="Phobius"/>
    </source>
</evidence>
<evidence type="ECO:0000256" key="3">
    <source>
        <dbReference type="ARBA" id="ARBA00022692"/>
    </source>
</evidence>
<reference evidence="15" key="1">
    <citation type="submission" date="2023-07" db="EMBL/GenBank/DDBJ databases">
        <title>draft genome sequence of fig (Ficus carica).</title>
        <authorList>
            <person name="Takahashi T."/>
            <person name="Nishimura K."/>
        </authorList>
    </citation>
    <scope>NUCLEOTIDE SEQUENCE</scope>
</reference>
<dbReference type="GO" id="GO:0009610">
    <property type="term" value="P:response to symbiotic fungus"/>
    <property type="evidence" value="ECO:0007669"/>
    <property type="project" value="UniProtKB-ARBA"/>
</dbReference>
<comment type="subcellular location">
    <subcellularLocation>
        <location evidence="1">Membrane</location>
        <topology evidence="1">Single-pass type I membrane protein</topology>
    </subcellularLocation>
</comment>
<dbReference type="FunFam" id="2.60.40.420:FF:000067">
    <property type="entry name" value="Cupredoxin superfamily protein"/>
    <property type="match status" value="1"/>
</dbReference>
<proteinExistence type="predicted"/>
<dbReference type="GO" id="GO:0005886">
    <property type="term" value="C:plasma membrane"/>
    <property type="evidence" value="ECO:0007669"/>
    <property type="project" value="TreeGrafter"/>
</dbReference>
<keyword evidence="9 12" id="KW-0472">Membrane</keyword>
<dbReference type="GO" id="GO:0009055">
    <property type="term" value="F:electron transfer activity"/>
    <property type="evidence" value="ECO:0007669"/>
    <property type="project" value="InterPro"/>
</dbReference>